<organism evidence="2 3">
    <name type="scientific">Artemia franciscana</name>
    <name type="common">Brine shrimp</name>
    <name type="synonym">Artemia sanfranciscana</name>
    <dbReference type="NCBI Taxonomy" id="6661"/>
    <lineage>
        <taxon>Eukaryota</taxon>
        <taxon>Metazoa</taxon>
        <taxon>Ecdysozoa</taxon>
        <taxon>Arthropoda</taxon>
        <taxon>Crustacea</taxon>
        <taxon>Branchiopoda</taxon>
        <taxon>Anostraca</taxon>
        <taxon>Artemiidae</taxon>
        <taxon>Artemia</taxon>
    </lineage>
</organism>
<sequence length="124" mass="14111">MGQFGHATGNRKGEPLLEYCQYNELAVANTRFKHREQRKVTWRSPDGTNKKGIDYALVLKRWKTSKPDTVALAGEDFNSYYTLVIASFCLPLKSATNSAPEKSPKIPYRAYERRVNSQPIPDES</sequence>
<proteinExistence type="predicted"/>
<protein>
    <submittedName>
        <fullName evidence="2">Uncharacterized protein</fullName>
    </submittedName>
</protein>
<dbReference type="Proteomes" id="UP001187531">
    <property type="component" value="Unassembled WGS sequence"/>
</dbReference>
<evidence type="ECO:0000313" key="3">
    <source>
        <dbReference type="Proteomes" id="UP001187531"/>
    </source>
</evidence>
<evidence type="ECO:0000256" key="1">
    <source>
        <dbReference type="SAM" id="MobiDB-lite"/>
    </source>
</evidence>
<accession>A0AA88IED9</accession>
<evidence type="ECO:0000313" key="2">
    <source>
        <dbReference type="EMBL" id="KAK2726784.1"/>
    </source>
</evidence>
<comment type="caution">
    <text evidence="2">The sequence shown here is derived from an EMBL/GenBank/DDBJ whole genome shotgun (WGS) entry which is preliminary data.</text>
</comment>
<reference evidence="2" key="1">
    <citation type="submission" date="2023-07" db="EMBL/GenBank/DDBJ databases">
        <title>Chromosome-level genome assembly of Artemia franciscana.</title>
        <authorList>
            <person name="Jo E."/>
        </authorList>
    </citation>
    <scope>NUCLEOTIDE SEQUENCE</scope>
    <source>
        <tissue evidence="2">Whole body</tissue>
    </source>
</reference>
<keyword evidence="3" id="KW-1185">Reference proteome</keyword>
<name>A0AA88IED9_ARTSF</name>
<dbReference type="AlphaFoldDB" id="A0AA88IED9"/>
<gene>
    <name evidence="2" type="ORF">QYM36_007583</name>
</gene>
<dbReference type="EMBL" id="JAVRJZ010000001">
    <property type="protein sequence ID" value="KAK2726784.1"/>
    <property type="molecule type" value="Genomic_DNA"/>
</dbReference>
<feature type="region of interest" description="Disordered" evidence="1">
    <location>
        <begin position="95"/>
        <end position="124"/>
    </location>
</feature>